<dbReference type="EMBL" id="GBXM01067662">
    <property type="protein sequence ID" value="JAH40915.1"/>
    <property type="molecule type" value="Transcribed_RNA"/>
</dbReference>
<proteinExistence type="predicted"/>
<reference evidence="1" key="2">
    <citation type="journal article" date="2015" name="Fish Shellfish Immunol.">
        <title>Early steps in the European eel (Anguilla anguilla)-Vibrio vulnificus interaction in the gills: Role of the RtxA13 toxin.</title>
        <authorList>
            <person name="Callol A."/>
            <person name="Pajuelo D."/>
            <person name="Ebbesson L."/>
            <person name="Teles M."/>
            <person name="MacKenzie S."/>
            <person name="Amaro C."/>
        </authorList>
    </citation>
    <scope>NUCLEOTIDE SEQUENCE</scope>
</reference>
<name>A0A0E9SJS0_ANGAN</name>
<organism evidence="1">
    <name type="scientific">Anguilla anguilla</name>
    <name type="common">European freshwater eel</name>
    <name type="synonym">Muraena anguilla</name>
    <dbReference type="NCBI Taxonomy" id="7936"/>
    <lineage>
        <taxon>Eukaryota</taxon>
        <taxon>Metazoa</taxon>
        <taxon>Chordata</taxon>
        <taxon>Craniata</taxon>
        <taxon>Vertebrata</taxon>
        <taxon>Euteleostomi</taxon>
        <taxon>Actinopterygii</taxon>
        <taxon>Neopterygii</taxon>
        <taxon>Teleostei</taxon>
        <taxon>Anguilliformes</taxon>
        <taxon>Anguillidae</taxon>
        <taxon>Anguilla</taxon>
    </lineage>
</organism>
<reference evidence="1" key="1">
    <citation type="submission" date="2014-11" db="EMBL/GenBank/DDBJ databases">
        <authorList>
            <person name="Amaro Gonzalez C."/>
        </authorList>
    </citation>
    <scope>NUCLEOTIDE SEQUENCE</scope>
</reference>
<evidence type="ECO:0000313" key="1">
    <source>
        <dbReference type="EMBL" id="JAH40915.1"/>
    </source>
</evidence>
<dbReference type="AlphaFoldDB" id="A0A0E9SJS0"/>
<accession>A0A0E9SJS0</accession>
<protein>
    <submittedName>
        <fullName evidence="1">Uncharacterized protein</fullName>
    </submittedName>
</protein>
<sequence length="24" mass="2810">MKAPFLHSYQALNIIELTFIFIIS</sequence>